<accession>A0A7W8QKZ0</accession>
<dbReference type="Proteomes" id="UP000572635">
    <property type="component" value="Unassembled WGS sequence"/>
</dbReference>
<reference evidence="2 3" key="1">
    <citation type="submission" date="2020-08" db="EMBL/GenBank/DDBJ databases">
        <title>Sequencing the genomes of 1000 actinobacteria strains.</title>
        <authorList>
            <person name="Klenk H.-P."/>
        </authorList>
    </citation>
    <scope>NUCLEOTIDE SEQUENCE [LARGE SCALE GENOMIC DNA]</scope>
    <source>
        <strain evidence="2 3">DSM 44551</strain>
    </source>
</reference>
<keyword evidence="2" id="KW-0378">Hydrolase</keyword>
<evidence type="ECO:0000313" key="3">
    <source>
        <dbReference type="Proteomes" id="UP000572635"/>
    </source>
</evidence>
<dbReference type="RefSeq" id="WP_184391935.1">
    <property type="nucleotide sequence ID" value="NZ_BAAAJD010000042.1"/>
</dbReference>
<keyword evidence="1" id="KW-0472">Membrane</keyword>
<keyword evidence="3" id="KW-1185">Reference proteome</keyword>
<evidence type="ECO:0000256" key="1">
    <source>
        <dbReference type="SAM" id="Phobius"/>
    </source>
</evidence>
<sequence length="119" mass="12641">MRRSLPAPLKAVRVLLFVFAAAVALQIIGGLIISEVTPEVLALLIWVAVPGAIALTLGLRLPNGRRPLLIAIVTFLAFLLLMALGRIGAGEPQGLVNLLLPTAMLVLVLRRSSRAFLTS</sequence>
<dbReference type="GO" id="GO:0016787">
    <property type="term" value="F:hydrolase activity"/>
    <property type="evidence" value="ECO:0007669"/>
    <property type="project" value="UniProtKB-KW"/>
</dbReference>
<organism evidence="2 3">
    <name type="scientific">Nocardiopsis composta</name>
    <dbReference type="NCBI Taxonomy" id="157465"/>
    <lineage>
        <taxon>Bacteria</taxon>
        <taxon>Bacillati</taxon>
        <taxon>Actinomycetota</taxon>
        <taxon>Actinomycetes</taxon>
        <taxon>Streptosporangiales</taxon>
        <taxon>Nocardiopsidaceae</taxon>
        <taxon>Nocardiopsis</taxon>
    </lineage>
</organism>
<evidence type="ECO:0000313" key="2">
    <source>
        <dbReference type="EMBL" id="MBB5432358.1"/>
    </source>
</evidence>
<dbReference type="EMBL" id="JACHDB010000001">
    <property type="protein sequence ID" value="MBB5432358.1"/>
    <property type="molecule type" value="Genomic_DNA"/>
</dbReference>
<proteinExistence type="predicted"/>
<feature type="transmembrane region" description="Helical" evidence="1">
    <location>
        <begin position="12"/>
        <end position="34"/>
    </location>
</feature>
<keyword evidence="1" id="KW-0812">Transmembrane</keyword>
<gene>
    <name evidence="2" type="ORF">HDA36_002442</name>
</gene>
<comment type="caution">
    <text evidence="2">The sequence shown here is derived from an EMBL/GenBank/DDBJ whole genome shotgun (WGS) entry which is preliminary data.</text>
</comment>
<feature type="transmembrane region" description="Helical" evidence="1">
    <location>
        <begin position="40"/>
        <end position="61"/>
    </location>
</feature>
<dbReference type="AlphaFoldDB" id="A0A7W8QKZ0"/>
<feature type="transmembrane region" description="Helical" evidence="1">
    <location>
        <begin position="68"/>
        <end position="88"/>
    </location>
</feature>
<keyword evidence="1" id="KW-1133">Transmembrane helix</keyword>
<name>A0A7W8QKZ0_9ACTN</name>
<protein>
    <submittedName>
        <fullName evidence="2">Putative neutral ceramidase superfamily lipid hydrolase</fullName>
    </submittedName>
</protein>